<dbReference type="InterPro" id="IPR003675">
    <property type="entry name" value="Rce1/LyrA-like_dom"/>
</dbReference>
<reference evidence="3 4" key="1">
    <citation type="submission" date="2018-03" db="EMBL/GenBank/DDBJ databases">
        <title>Alkalicoccus saliphilus sp. nov., isolated from a mineral pool.</title>
        <authorList>
            <person name="Zhao B."/>
        </authorList>
    </citation>
    <scope>NUCLEOTIDE SEQUENCE [LARGE SCALE GENOMIC DNA]</scope>
    <source>
        <strain evidence="3 4">6AG</strain>
    </source>
</reference>
<sequence length="268" mass="30404">MKKHMVSYIIIAFSWTWTCWIGAFLLSRQQNHDLDTEVIVFDLFRYFSLEEGLLSQLLFAAGVYGPLLGFLFNRGKFKRWSPDRSMARYVWMIVVIPVVITIPALLLSLFFTAGASPVPGFVQASGLISLYFIANFLTSGTEEFGWRGILYPYFREKGVSFWEAAWKGGLIWAVWHYPLLFVLYAEAGLIVLLPSLAGFTVSIIAMNYITNFIFEKTVSIPLVMVLHALNNTGSFAVLLFFPGTPFLFVSSLSAWVIVAVLEKKYRLE</sequence>
<dbReference type="Pfam" id="PF02517">
    <property type="entry name" value="Rce1-like"/>
    <property type="match status" value="1"/>
</dbReference>
<organism evidence="3 4">
    <name type="scientific">Alkalicoccus saliphilus</name>
    <dbReference type="NCBI Taxonomy" id="200989"/>
    <lineage>
        <taxon>Bacteria</taxon>
        <taxon>Bacillati</taxon>
        <taxon>Bacillota</taxon>
        <taxon>Bacilli</taxon>
        <taxon>Bacillales</taxon>
        <taxon>Bacillaceae</taxon>
        <taxon>Alkalicoccus</taxon>
    </lineage>
</organism>
<feature type="transmembrane region" description="Helical" evidence="1">
    <location>
        <begin position="235"/>
        <end position="261"/>
    </location>
</feature>
<dbReference type="AlphaFoldDB" id="A0A2T4U2T4"/>
<dbReference type="EMBL" id="PZJJ01000036">
    <property type="protein sequence ID" value="PTL37720.1"/>
    <property type="molecule type" value="Genomic_DNA"/>
</dbReference>
<dbReference type="GO" id="GO:0004175">
    <property type="term" value="F:endopeptidase activity"/>
    <property type="evidence" value="ECO:0007669"/>
    <property type="project" value="UniProtKB-ARBA"/>
</dbReference>
<evidence type="ECO:0000313" key="4">
    <source>
        <dbReference type="Proteomes" id="UP000240509"/>
    </source>
</evidence>
<comment type="caution">
    <text evidence="3">The sequence shown here is derived from an EMBL/GenBank/DDBJ whole genome shotgun (WGS) entry which is preliminary data.</text>
</comment>
<feature type="transmembrane region" description="Helical" evidence="1">
    <location>
        <begin position="7"/>
        <end position="26"/>
    </location>
</feature>
<dbReference type="OrthoDB" id="9777755at2"/>
<accession>A0A2T4U2T4</accession>
<proteinExistence type="predicted"/>
<dbReference type="InterPro" id="IPR042150">
    <property type="entry name" value="MmRce1-like"/>
</dbReference>
<keyword evidence="1" id="KW-1133">Transmembrane helix</keyword>
<feature type="transmembrane region" description="Helical" evidence="1">
    <location>
        <begin position="93"/>
        <end position="114"/>
    </location>
</feature>
<feature type="domain" description="CAAX prenyl protease 2/Lysostaphin resistance protein A-like" evidence="2">
    <location>
        <begin position="127"/>
        <end position="232"/>
    </location>
</feature>
<gene>
    <name evidence="3" type="ORF">C6Y45_14985</name>
</gene>
<feature type="transmembrane region" description="Helical" evidence="1">
    <location>
        <begin position="212"/>
        <end position="229"/>
    </location>
</feature>
<evidence type="ECO:0000259" key="2">
    <source>
        <dbReference type="Pfam" id="PF02517"/>
    </source>
</evidence>
<dbReference type="PANTHER" id="PTHR35797:SF1">
    <property type="entry name" value="PROTEASE"/>
    <property type="match status" value="1"/>
</dbReference>
<protein>
    <recommendedName>
        <fullName evidence="2">CAAX prenyl protease 2/Lysostaphin resistance protein A-like domain-containing protein</fullName>
    </recommendedName>
</protein>
<keyword evidence="1" id="KW-0812">Transmembrane</keyword>
<dbReference type="RefSeq" id="WP_107586046.1">
    <property type="nucleotide sequence ID" value="NZ_PZJJ01000036.1"/>
</dbReference>
<dbReference type="Proteomes" id="UP000240509">
    <property type="component" value="Unassembled WGS sequence"/>
</dbReference>
<dbReference type="PANTHER" id="PTHR35797">
    <property type="entry name" value="PROTEASE-RELATED"/>
    <property type="match status" value="1"/>
</dbReference>
<feature type="transmembrane region" description="Helical" evidence="1">
    <location>
        <begin position="181"/>
        <end position="205"/>
    </location>
</feature>
<evidence type="ECO:0000256" key="1">
    <source>
        <dbReference type="SAM" id="Phobius"/>
    </source>
</evidence>
<feature type="transmembrane region" description="Helical" evidence="1">
    <location>
        <begin position="53"/>
        <end position="72"/>
    </location>
</feature>
<name>A0A2T4U2T4_9BACI</name>
<keyword evidence="1" id="KW-0472">Membrane</keyword>
<evidence type="ECO:0000313" key="3">
    <source>
        <dbReference type="EMBL" id="PTL37720.1"/>
    </source>
</evidence>
<dbReference type="GO" id="GO:0080120">
    <property type="term" value="P:CAAX-box protein maturation"/>
    <property type="evidence" value="ECO:0007669"/>
    <property type="project" value="UniProtKB-ARBA"/>
</dbReference>
<keyword evidence="4" id="KW-1185">Reference proteome</keyword>